<keyword evidence="4" id="KW-0804">Transcription</keyword>
<evidence type="ECO:0000256" key="5">
    <source>
        <dbReference type="ARBA" id="ARBA00054626"/>
    </source>
</evidence>
<evidence type="ECO:0000259" key="8">
    <source>
        <dbReference type="PROSITE" id="PS50931"/>
    </source>
</evidence>
<dbReference type="FunFam" id="1.10.10.10:FF:000001">
    <property type="entry name" value="LysR family transcriptional regulator"/>
    <property type="match status" value="1"/>
</dbReference>
<dbReference type="InterPro" id="IPR036390">
    <property type="entry name" value="WH_DNA-bd_sf"/>
</dbReference>
<dbReference type="PANTHER" id="PTHR30419:SF8">
    <property type="entry name" value="NITROGEN ASSIMILATION TRANSCRIPTIONAL ACTIVATOR-RELATED"/>
    <property type="match status" value="1"/>
</dbReference>
<gene>
    <name evidence="9" type="ORF">GV68_06590</name>
</gene>
<comment type="caution">
    <text evidence="9">The sequence shown here is derived from an EMBL/GenBank/DDBJ whole genome shotgun (WGS) entry which is preliminary data.</text>
</comment>
<evidence type="ECO:0000256" key="4">
    <source>
        <dbReference type="ARBA" id="ARBA00023163"/>
    </source>
</evidence>
<dbReference type="OrthoDB" id="8437302at2"/>
<dbReference type="Proteomes" id="UP000052167">
    <property type="component" value="Unassembled WGS sequence"/>
</dbReference>
<feature type="domain" description="HTH lysR-type" evidence="8">
    <location>
        <begin position="1"/>
        <end position="60"/>
    </location>
</feature>
<keyword evidence="3" id="KW-0238">DNA-binding</keyword>
<reference evidence="9 10" key="1">
    <citation type="submission" date="2014-06" db="EMBL/GenBank/DDBJ databases">
        <title>Rhizobium pelagicum/R2-400B4.</title>
        <authorList>
            <person name="Kimes N.E."/>
            <person name="Lopez-Perez M."/>
        </authorList>
    </citation>
    <scope>NUCLEOTIDE SEQUENCE [LARGE SCALE GENOMIC DNA]</scope>
    <source>
        <strain evidence="9 10">R2-400B4</strain>
    </source>
</reference>
<comment type="similarity">
    <text evidence="1">Belongs to the LysR transcriptional regulatory family.</text>
</comment>
<dbReference type="CDD" id="cd08440">
    <property type="entry name" value="PBP2_LTTR_like_4"/>
    <property type="match status" value="1"/>
</dbReference>
<comment type="function">
    <text evidence="5">Transcriptional regulator of the ttuABCDE tartrate utilization operon.</text>
</comment>
<dbReference type="GO" id="GO:0003677">
    <property type="term" value="F:DNA binding"/>
    <property type="evidence" value="ECO:0007669"/>
    <property type="project" value="UniProtKB-KW"/>
</dbReference>
<evidence type="ECO:0000256" key="2">
    <source>
        <dbReference type="ARBA" id="ARBA00023015"/>
    </source>
</evidence>
<dbReference type="InterPro" id="IPR000847">
    <property type="entry name" value="LysR_HTH_N"/>
</dbReference>
<dbReference type="Gene3D" id="1.10.10.10">
    <property type="entry name" value="Winged helix-like DNA-binding domain superfamily/Winged helix DNA-binding domain"/>
    <property type="match status" value="1"/>
</dbReference>
<dbReference type="PRINTS" id="PR00039">
    <property type="entry name" value="HTHLYSR"/>
</dbReference>
<dbReference type="PROSITE" id="PS50931">
    <property type="entry name" value="HTH_LYSR"/>
    <property type="match status" value="1"/>
</dbReference>
<dbReference type="Pfam" id="PF03466">
    <property type="entry name" value="LysR_substrate"/>
    <property type="match status" value="1"/>
</dbReference>
<dbReference type="InterPro" id="IPR005119">
    <property type="entry name" value="LysR_subst-bd"/>
</dbReference>
<protein>
    <recommendedName>
        <fullName evidence="6">HTH-type transcriptional regulator TtuA</fullName>
    </recommendedName>
    <alternativeName>
        <fullName evidence="7">Tartrate utilization transcriptional regulator</fullName>
    </alternativeName>
</protein>
<dbReference type="AlphaFoldDB" id="A0A922NYX4"/>
<keyword evidence="2" id="KW-0805">Transcription regulation</keyword>
<organism evidence="9 10">
    <name type="scientific">Pseudorhizobium pelagicum</name>
    <dbReference type="NCBI Taxonomy" id="1509405"/>
    <lineage>
        <taxon>Bacteria</taxon>
        <taxon>Pseudomonadati</taxon>
        <taxon>Pseudomonadota</taxon>
        <taxon>Alphaproteobacteria</taxon>
        <taxon>Hyphomicrobiales</taxon>
        <taxon>Rhizobiaceae</taxon>
        <taxon>Rhizobium/Agrobacterium group</taxon>
        <taxon>Pseudorhizobium</taxon>
    </lineage>
</organism>
<dbReference type="InterPro" id="IPR036388">
    <property type="entry name" value="WH-like_DNA-bd_sf"/>
</dbReference>
<name>A0A922NYX4_9HYPH</name>
<sequence length="296" mass="32905">MRVDYLGLEAFVAVAELGSFSKAARKLNLTQTALSHRVRKIEEDLNTRLLVRTSRDVSLTKAGQALLPQVRLQLSALAELYDGIRETGREARRRMVFACLPTIASYYLPDLMKAFAKQHQGFQVVLLDQPAGRILDLVKDGEAEFGITIMGATPWDVEGEQLCREPYVLLVNRHHRLASQASVTRDDLLGEPMVRIRTQSTNRQLVENSLGDVSKQIDWRFEVQNAATAMSLVASGVALTVLPRLTMHQSPANIVGLPFADVDVSRNIGAIKRRGAPLSPPAEALLEMIRKRLMEI</sequence>
<accession>A0A922NYX4</accession>
<evidence type="ECO:0000256" key="6">
    <source>
        <dbReference type="ARBA" id="ARBA00067332"/>
    </source>
</evidence>
<dbReference type="EMBL" id="JOKJ01000015">
    <property type="protein sequence ID" value="KEQ06703.1"/>
    <property type="molecule type" value="Genomic_DNA"/>
</dbReference>
<evidence type="ECO:0000256" key="1">
    <source>
        <dbReference type="ARBA" id="ARBA00009437"/>
    </source>
</evidence>
<dbReference type="RefSeq" id="WP_037167671.1">
    <property type="nucleotide sequence ID" value="NZ_JOKI01000018.1"/>
</dbReference>
<evidence type="ECO:0000256" key="3">
    <source>
        <dbReference type="ARBA" id="ARBA00023125"/>
    </source>
</evidence>
<dbReference type="Gene3D" id="3.40.190.290">
    <property type="match status" value="1"/>
</dbReference>
<dbReference type="GO" id="GO:0005829">
    <property type="term" value="C:cytosol"/>
    <property type="evidence" value="ECO:0007669"/>
    <property type="project" value="TreeGrafter"/>
</dbReference>
<dbReference type="PANTHER" id="PTHR30419">
    <property type="entry name" value="HTH-TYPE TRANSCRIPTIONAL REGULATOR YBHD"/>
    <property type="match status" value="1"/>
</dbReference>
<keyword evidence="10" id="KW-1185">Reference proteome</keyword>
<dbReference type="InterPro" id="IPR050950">
    <property type="entry name" value="HTH-type_LysR_regulators"/>
</dbReference>
<dbReference type="SUPFAM" id="SSF46785">
    <property type="entry name" value="Winged helix' DNA-binding domain"/>
    <property type="match status" value="1"/>
</dbReference>
<dbReference type="GO" id="GO:0003700">
    <property type="term" value="F:DNA-binding transcription factor activity"/>
    <property type="evidence" value="ECO:0007669"/>
    <property type="project" value="InterPro"/>
</dbReference>
<proteinExistence type="inferred from homology"/>
<dbReference type="SUPFAM" id="SSF53850">
    <property type="entry name" value="Periplasmic binding protein-like II"/>
    <property type="match status" value="1"/>
</dbReference>
<dbReference type="Pfam" id="PF00126">
    <property type="entry name" value="HTH_1"/>
    <property type="match status" value="1"/>
</dbReference>
<evidence type="ECO:0000313" key="9">
    <source>
        <dbReference type="EMBL" id="KEQ06703.1"/>
    </source>
</evidence>
<evidence type="ECO:0000256" key="7">
    <source>
        <dbReference type="ARBA" id="ARBA00083243"/>
    </source>
</evidence>
<evidence type="ECO:0000313" key="10">
    <source>
        <dbReference type="Proteomes" id="UP000052167"/>
    </source>
</evidence>